<comment type="caution">
    <text evidence="3">The sequence shown here is derived from an EMBL/GenBank/DDBJ whole genome shotgun (WGS) entry which is preliminary data.</text>
</comment>
<gene>
    <name evidence="3" type="ORF">UB32_02110</name>
</gene>
<evidence type="ECO:0000259" key="1">
    <source>
        <dbReference type="Pfam" id="PF09664"/>
    </source>
</evidence>
<dbReference type="NCBIfam" id="TIGR02679">
    <property type="entry name" value="TIGR02679 family protein"/>
    <property type="match status" value="1"/>
</dbReference>
<evidence type="ECO:0000313" key="4">
    <source>
        <dbReference type="Proteomes" id="UP000032512"/>
    </source>
</evidence>
<dbReference type="Proteomes" id="UP000032512">
    <property type="component" value="Unassembled WGS sequence"/>
</dbReference>
<dbReference type="EMBL" id="JXIQ01000015">
    <property type="protein sequence ID" value="KIY23606.1"/>
    <property type="molecule type" value="Genomic_DNA"/>
</dbReference>
<dbReference type="OrthoDB" id="1661308at2"/>
<sequence length="426" mass="48460">MNSRFRVFKEEPGFMKLFSLFRDKYRSLGRSGGFVSLKGFEEPEIESIAGFLGLSAAVLHEKGRIGLAQFENELANTGYSDVKLIDLLEAIFEEPLLSKKEAAEKIRGRENDFLDSLKEVMPNADWWISWLGSRSSDSRWIWSLFHQNEQQLAETMKKVFFAFQSLPGEGKFERLPFFSQRSTGNPHYFDIANIGGRLLIHTLSVYKKIADPEFPFPKSTEEINDLLADFGLLRDDLWNFVTVNGFVAWTQKGVHPVWEAAVQTETVLNVPMKELGKLEKIQPASGSAVWIVENSSVASTIMDAVPYAPVVCTHGQLRAAGWRLLDKLTAVNCTLFYSGDLDPEGILIADRLKKRYQNQLVLWRMDATDYEKSISEEDVTERISKLASVDPQIWKEMIPLLTEKKKAGYQEALVDLLIGDIKKYRE</sequence>
<keyword evidence="4" id="KW-1185">Reference proteome</keyword>
<evidence type="ECO:0008006" key="5">
    <source>
        <dbReference type="Google" id="ProtNLM"/>
    </source>
</evidence>
<feature type="domain" description="DUF2399" evidence="1">
    <location>
        <begin position="269"/>
        <end position="421"/>
    </location>
</feature>
<dbReference type="InterPro" id="IPR024465">
    <property type="entry name" value="DUF2399"/>
</dbReference>
<dbReference type="PATRIC" id="fig|285983.3.peg.1864"/>
<proteinExistence type="predicted"/>
<organism evidence="3 4">
    <name type="scientific">Mesobacillus subterraneus</name>
    <dbReference type="NCBI Taxonomy" id="285983"/>
    <lineage>
        <taxon>Bacteria</taxon>
        <taxon>Bacillati</taxon>
        <taxon>Bacillota</taxon>
        <taxon>Bacilli</taxon>
        <taxon>Bacillales</taxon>
        <taxon>Bacillaceae</taxon>
        <taxon>Mesobacillus</taxon>
    </lineage>
</organism>
<evidence type="ECO:0000313" key="3">
    <source>
        <dbReference type="EMBL" id="KIY23606.1"/>
    </source>
</evidence>
<evidence type="ECO:0000259" key="2">
    <source>
        <dbReference type="Pfam" id="PF11796"/>
    </source>
</evidence>
<reference evidence="3 4" key="1">
    <citation type="submission" date="2015-01" db="EMBL/GenBank/DDBJ databases">
        <title>Draft genome sequences of the supercritical CO2 tolerant bacteria Bacillus subterraneus MITOT1 and Bacillus cereus MIT0214.</title>
        <authorList>
            <person name="Peet K.C."/>
            <person name="Thompson J.R."/>
        </authorList>
    </citation>
    <scope>NUCLEOTIDE SEQUENCE [LARGE SCALE GENOMIC DNA]</scope>
    <source>
        <strain evidence="3 4">MITOT1</strain>
    </source>
</reference>
<feature type="domain" description="Conserved hypothetical protein CHP02679 N terminus" evidence="2">
    <location>
        <begin position="32"/>
        <end position="245"/>
    </location>
</feature>
<name>A0A0D6ZET1_9BACI</name>
<dbReference type="Pfam" id="PF11796">
    <property type="entry name" value="DUF3323"/>
    <property type="match status" value="1"/>
</dbReference>
<dbReference type="InterPro" id="IPR024466">
    <property type="entry name" value="CHP02679_N"/>
</dbReference>
<dbReference type="InterPro" id="IPR013495">
    <property type="entry name" value="CHP02679"/>
</dbReference>
<dbReference type="Pfam" id="PF09664">
    <property type="entry name" value="DUF2399"/>
    <property type="match status" value="1"/>
</dbReference>
<accession>A0A0D6ZET1</accession>
<protein>
    <recommendedName>
        <fullName evidence="5">TIGR02679 family protein</fullName>
    </recommendedName>
</protein>
<dbReference type="AlphaFoldDB" id="A0A0D6ZET1"/>
<dbReference type="RefSeq" id="WP_044390814.1">
    <property type="nucleotide sequence ID" value="NZ_JXIQ01000015.1"/>
</dbReference>